<comment type="caution">
    <text evidence="2">The sequence shown here is derived from an EMBL/GenBank/DDBJ whole genome shotgun (WGS) entry which is preliminary data.</text>
</comment>
<dbReference type="AlphaFoldDB" id="A0A366IKR9"/>
<dbReference type="RefSeq" id="WP_113903480.1">
    <property type="nucleotide sequence ID" value="NZ_QNSB01000003.1"/>
</dbReference>
<sequence>MNSSTYFTTATALTMVALLGFMISGFFPVMVDFAFAIEGAAVIIALTGLVTLAFVTIRASLERVARLY</sequence>
<name>A0A366IKR9_9MICO</name>
<keyword evidence="1" id="KW-0472">Membrane</keyword>
<dbReference type="Proteomes" id="UP000253509">
    <property type="component" value="Unassembled WGS sequence"/>
</dbReference>
<keyword evidence="3" id="KW-1185">Reference proteome</keyword>
<keyword evidence="1" id="KW-0812">Transmembrane</keyword>
<reference evidence="2 3" key="1">
    <citation type="submission" date="2018-06" db="EMBL/GenBank/DDBJ databases">
        <title>Freshwater and sediment microbial communities from various areas in North America, analyzing microbe dynamics in response to fracking.</title>
        <authorList>
            <person name="Lamendella R."/>
        </authorList>
    </citation>
    <scope>NUCLEOTIDE SEQUENCE [LARGE SCALE GENOMIC DNA]</scope>
    <source>
        <strain evidence="2 3">3b_TX</strain>
    </source>
</reference>
<evidence type="ECO:0000313" key="2">
    <source>
        <dbReference type="EMBL" id="RBP73012.1"/>
    </source>
</evidence>
<evidence type="ECO:0000256" key="1">
    <source>
        <dbReference type="SAM" id="Phobius"/>
    </source>
</evidence>
<dbReference type="EMBL" id="QNSB01000003">
    <property type="protein sequence ID" value="RBP73012.1"/>
    <property type="molecule type" value="Genomic_DNA"/>
</dbReference>
<gene>
    <name evidence="2" type="ORF">DFO65_103306</name>
</gene>
<accession>A0A366IKR9</accession>
<proteinExistence type="predicted"/>
<keyword evidence="1" id="KW-1133">Transmembrane helix</keyword>
<feature type="transmembrane region" description="Helical" evidence="1">
    <location>
        <begin position="7"/>
        <end position="27"/>
    </location>
</feature>
<organism evidence="2 3">
    <name type="scientific">Brevibacterium celere</name>
    <dbReference type="NCBI Taxonomy" id="225845"/>
    <lineage>
        <taxon>Bacteria</taxon>
        <taxon>Bacillati</taxon>
        <taxon>Actinomycetota</taxon>
        <taxon>Actinomycetes</taxon>
        <taxon>Micrococcales</taxon>
        <taxon>Brevibacteriaceae</taxon>
        <taxon>Brevibacterium</taxon>
    </lineage>
</organism>
<protein>
    <submittedName>
        <fullName evidence="2">Uncharacterized protein</fullName>
    </submittedName>
</protein>
<feature type="transmembrane region" description="Helical" evidence="1">
    <location>
        <begin position="33"/>
        <end position="57"/>
    </location>
</feature>
<evidence type="ECO:0000313" key="3">
    <source>
        <dbReference type="Proteomes" id="UP000253509"/>
    </source>
</evidence>